<name>A0ABW1PMJ9_9FLAO</name>
<dbReference type="RefSeq" id="WP_379791301.1">
    <property type="nucleotide sequence ID" value="NZ_JBHSQB010000005.1"/>
</dbReference>
<evidence type="ECO:0000313" key="2">
    <source>
        <dbReference type="Proteomes" id="UP001596287"/>
    </source>
</evidence>
<evidence type="ECO:0008006" key="3">
    <source>
        <dbReference type="Google" id="ProtNLM"/>
    </source>
</evidence>
<organism evidence="1 2">
    <name type="scientific">Flavobacterium qiangtangense</name>
    <dbReference type="NCBI Taxonomy" id="1442595"/>
    <lineage>
        <taxon>Bacteria</taxon>
        <taxon>Pseudomonadati</taxon>
        <taxon>Bacteroidota</taxon>
        <taxon>Flavobacteriia</taxon>
        <taxon>Flavobacteriales</taxon>
        <taxon>Flavobacteriaceae</taxon>
        <taxon>Flavobacterium</taxon>
    </lineage>
</organism>
<proteinExistence type="predicted"/>
<sequence>MKIFDNKIIAFILLNALAVTSCNSQQLLYEPIGEMDKPLPKIAIKINNDKENKGSKVFILDKNTFELLRNYVVDTSLRTYVGDNYNYEYGCYMVTYFTDSKKIEYIIKSRDESRNFFDGQLQIIKSNIQLYNEINVLIKRLGAVPK</sequence>
<gene>
    <name evidence="1" type="ORF">ACFPVY_07220</name>
</gene>
<dbReference type="PROSITE" id="PS51257">
    <property type="entry name" value="PROKAR_LIPOPROTEIN"/>
    <property type="match status" value="1"/>
</dbReference>
<dbReference type="Proteomes" id="UP001596287">
    <property type="component" value="Unassembled WGS sequence"/>
</dbReference>
<evidence type="ECO:0000313" key="1">
    <source>
        <dbReference type="EMBL" id="MFC6096434.1"/>
    </source>
</evidence>
<protein>
    <recommendedName>
        <fullName evidence="3">Lipoprotein</fullName>
    </recommendedName>
</protein>
<comment type="caution">
    <text evidence="1">The sequence shown here is derived from an EMBL/GenBank/DDBJ whole genome shotgun (WGS) entry which is preliminary data.</text>
</comment>
<accession>A0ABW1PMJ9</accession>
<keyword evidence="2" id="KW-1185">Reference proteome</keyword>
<dbReference type="EMBL" id="JBHSQB010000005">
    <property type="protein sequence ID" value="MFC6096434.1"/>
    <property type="molecule type" value="Genomic_DNA"/>
</dbReference>
<reference evidence="2" key="1">
    <citation type="journal article" date="2019" name="Int. J. Syst. Evol. Microbiol.">
        <title>The Global Catalogue of Microorganisms (GCM) 10K type strain sequencing project: providing services to taxonomists for standard genome sequencing and annotation.</title>
        <authorList>
            <consortium name="The Broad Institute Genomics Platform"/>
            <consortium name="The Broad Institute Genome Sequencing Center for Infectious Disease"/>
            <person name="Wu L."/>
            <person name="Ma J."/>
        </authorList>
    </citation>
    <scope>NUCLEOTIDE SEQUENCE [LARGE SCALE GENOMIC DNA]</scope>
    <source>
        <strain evidence="2">CCUG 49679</strain>
    </source>
</reference>